<comment type="catalytic activity">
    <reaction evidence="1">
        <text>(8S)-3',8-cyclo-7,8-dihydroguanosine 5'-triphosphate = cyclic pyranopterin phosphate + diphosphate</text>
        <dbReference type="Rhea" id="RHEA:49580"/>
        <dbReference type="ChEBI" id="CHEBI:33019"/>
        <dbReference type="ChEBI" id="CHEBI:59648"/>
        <dbReference type="ChEBI" id="CHEBI:131766"/>
        <dbReference type="EC" id="4.6.1.17"/>
    </reaction>
</comment>
<reference evidence="7" key="1">
    <citation type="submission" date="2023-05" db="EMBL/GenBank/DDBJ databases">
        <authorList>
            <person name="Stuckert A."/>
        </authorList>
    </citation>
    <scope>NUCLEOTIDE SEQUENCE</scope>
</reference>
<dbReference type="PANTHER" id="PTHR22960:SF0">
    <property type="entry name" value="MOLYBDENUM COFACTOR BIOSYNTHESIS PROTEIN 1"/>
    <property type="match status" value="1"/>
</dbReference>
<evidence type="ECO:0000256" key="1">
    <source>
        <dbReference type="ARBA" id="ARBA00001637"/>
    </source>
</evidence>
<dbReference type="InterPro" id="IPR047594">
    <property type="entry name" value="MoaC_bact/euk"/>
</dbReference>
<dbReference type="InterPro" id="IPR050105">
    <property type="entry name" value="MoCo_biosynth_MoaA/MoaC"/>
</dbReference>
<dbReference type="CDD" id="cd01420">
    <property type="entry name" value="MoaC_PE"/>
    <property type="match status" value="1"/>
</dbReference>
<comment type="pathway">
    <text evidence="2">Cofactor biosynthesis; molybdopterin biosynthesis.</text>
</comment>
<dbReference type="InterPro" id="IPR036522">
    <property type="entry name" value="MoaC_sf"/>
</dbReference>
<evidence type="ECO:0000313" key="8">
    <source>
        <dbReference type="Proteomes" id="UP001162483"/>
    </source>
</evidence>
<feature type="domain" description="Molybdopterin cofactor biosynthesis C (MoaC)" evidence="6">
    <location>
        <begin position="1"/>
        <end position="136"/>
    </location>
</feature>
<keyword evidence="8" id="KW-1185">Reference proteome</keyword>
<keyword evidence="5" id="KW-0456">Lyase</keyword>
<gene>
    <name evidence="7" type="ORF">SPARVUS_LOCUS6754142</name>
</gene>
<protein>
    <recommendedName>
        <fullName evidence="3">cyclic pyranopterin monophosphate synthase</fullName>
        <ecNumber evidence="3">4.6.1.17</ecNumber>
    </recommendedName>
</protein>
<dbReference type="PANTHER" id="PTHR22960">
    <property type="entry name" value="MOLYBDOPTERIN COFACTOR SYNTHESIS PROTEIN A"/>
    <property type="match status" value="1"/>
</dbReference>
<evidence type="ECO:0000256" key="3">
    <source>
        <dbReference type="ARBA" id="ARBA00012575"/>
    </source>
</evidence>
<keyword evidence="4" id="KW-0501">Molybdenum cofactor biosynthesis</keyword>
<dbReference type="NCBIfam" id="NF006870">
    <property type="entry name" value="PRK09364.1"/>
    <property type="match status" value="1"/>
</dbReference>
<evidence type="ECO:0000259" key="6">
    <source>
        <dbReference type="Pfam" id="PF01967"/>
    </source>
</evidence>
<dbReference type="Gene3D" id="3.30.70.640">
    <property type="entry name" value="Molybdopterin cofactor biosynthesis C (MoaC) domain"/>
    <property type="match status" value="1"/>
</dbReference>
<dbReference type="NCBIfam" id="TIGR00581">
    <property type="entry name" value="moaC"/>
    <property type="match status" value="1"/>
</dbReference>
<comment type="caution">
    <text evidence="7">The sequence shown here is derived from an EMBL/GenBank/DDBJ whole genome shotgun (WGS) entry which is preliminary data.</text>
</comment>
<dbReference type="SUPFAM" id="SSF55040">
    <property type="entry name" value="Molybdenum cofactor biosynthesis protein C, MoaC"/>
    <property type="match status" value="1"/>
</dbReference>
<evidence type="ECO:0000256" key="5">
    <source>
        <dbReference type="ARBA" id="ARBA00023239"/>
    </source>
</evidence>
<name>A0ABN9D7P1_9NEOB</name>
<proteinExistence type="predicted"/>
<dbReference type="EMBL" id="CATNWA010014178">
    <property type="protein sequence ID" value="CAI9568529.1"/>
    <property type="molecule type" value="Genomic_DNA"/>
</dbReference>
<sequence length="147" mass="15798">MVDVGAKLDTRRTAVATAVVRLGPKLFHMVQTNQLKKGDVLTVAHIAGIQGAKVTSQLIPLCHNIPLSQVNVSLNLDDSRFTVTISAECSTYGKTGVEMEALTAASVAALTIYDMCKAVTHDIVIEEVKLESKTGGQRGDFHRQPKP</sequence>
<dbReference type="Proteomes" id="UP001162483">
    <property type="component" value="Unassembled WGS sequence"/>
</dbReference>
<evidence type="ECO:0000256" key="2">
    <source>
        <dbReference type="ARBA" id="ARBA00005046"/>
    </source>
</evidence>
<accession>A0ABN9D7P1</accession>
<organism evidence="7 8">
    <name type="scientific">Staurois parvus</name>
    <dbReference type="NCBI Taxonomy" id="386267"/>
    <lineage>
        <taxon>Eukaryota</taxon>
        <taxon>Metazoa</taxon>
        <taxon>Chordata</taxon>
        <taxon>Craniata</taxon>
        <taxon>Vertebrata</taxon>
        <taxon>Euteleostomi</taxon>
        <taxon>Amphibia</taxon>
        <taxon>Batrachia</taxon>
        <taxon>Anura</taxon>
        <taxon>Neobatrachia</taxon>
        <taxon>Ranoidea</taxon>
        <taxon>Ranidae</taxon>
        <taxon>Staurois</taxon>
    </lineage>
</organism>
<dbReference type="EC" id="4.6.1.17" evidence="3"/>
<evidence type="ECO:0000256" key="4">
    <source>
        <dbReference type="ARBA" id="ARBA00023150"/>
    </source>
</evidence>
<dbReference type="Pfam" id="PF01967">
    <property type="entry name" value="MoaC"/>
    <property type="match status" value="1"/>
</dbReference>
<dbReference type="InterPro" id="IPR023045">
    <property type="entry name" value="MoaC"/>
</dbReference>
<dbReference type="InterPro" id="IPR002820">
    <property type="entry name" value="Mopterin_CF_biosynth-C_dom"/>
</dbReference>
<evidence type="ECO:0000313" key="7">
    <source>
        <dbReference type="EMBL" id="CAI9568529.1"/>
    </source>
</evidence>